<dbReference type="GeneID" id="82257802"/>
<reference evidence="1 2" key="1">
    <citation type="submission" date="2016-10" db="EMBL/GenBank/DDBJ databases">
        <authorList>
            <person name="de Groot N.N."/>
        </authorList>
    </citation>
    <scope>NUCLEOTIDE SEQUENCE [LARGE SCALE GENOMIC DNA]</scope>
    <source>
        <strain evidence="1 2">DSM 23048</strain>
    </source>
</reference>
<sequence length="132" mass="15065">MARKNKTENKLKNRIKEVIKEEGVSAILVGLWVDVNKATVSAWNSNSSQPTDKNLNMIGELFEIDNRMLLDPQVRIKTGLAQALQKELDRLTKIEKIPIYTEKIDIKTGKKVKANNDELVLALKKFAEEFKK</sequence>
<dbReference type="InterPro" id="IPR010982">
    <property type="entry name" value="Lambda_DNA-bd_dom_sf"/>
</dbReference>
<dbReference type="AlphaFoldDB" id="A0A1H6WD39"/>
<protein>
    <submittedName>
        <fullName evidence="1">Uncharacterized protein</fullName>
    </submittedName>
</protein>
<accession>A0A1H6WD39</accession>
<dbReference type="Gene3D" id="1.10.260.40">
    <property type="entry name" value="lambda repressor-like DNA-binding domains"/>
    <property type="match status" value="1"/>
</dbReference>
<proteinExistence type="predicted"/>
<dbReference type="RefSeq" id="WP_074746819.1">
    <property type="nucleotide sequence ID" value="NZ_FNYS01000013.1"/>
</dbReference>
<evidence type="ECO:0000313" key="2">
    <source>
        <dbReference type="Proteomes" id="UP000183077"/>
    </source>
</evidence>
<dbReference type="EMBL" id="FNYS01000013">
    <property type="protein sequence ID" value="SEJ13616.1"/>
    <property type="molecule type" value="Genomic_DNA"/>
</dbReference>
<name>A0A1H6WD39_9FLAO</name>
<evidence type="ECO:0000313" key="1">
    <source>
        <dbReference type="EMBL" id="SEJ13616.1"/>
    </source>
</evidence>
<dbReference type="GO" id="GO:0003677">
    <property type="term" value="F:DNA binding"/>
    <property type="evidence" value="ECO:0007669"/>
    <property type="project" value="InterPro"/>
</dbReference>
<gene>
    <name evidence="1" type="ORF">SAMN04488018_11360</name>
</gene>
<dbReference type="SUPFAM" id="SSF47413">
    <property type="entry name" value="lambda repressor-like DNA-binding domains"/>
    <property type="match status" value="1"/>
</dbReference>
<dbReference type="Proteomes" id="UP000183077">
    <property type="component" value="Unassembled WGS sequence"/>
</dbReference>
<organism evidence="1 2">
    <name type="scientific">Myroides marinus</name>
    <dbReference type="NCBI Taxonomy" id="703342"/>
    <lineage>
        <taxon>Bacteria</taxon>
        <taxon>Pseudomonadati</taxon>
        <taxon>Bacteroidota</taxon>
        <taxon>Flavobacteriia</taxon>
        <taxon>Flavobacteriales</taxon>
        <taxon>Flavobacteriaceae</taxon>
        <taxon>Myroides</taxon>
    </lineage>
</organism>